<protein>
    <submittedName>
        <fullName evidence="1">Uncharacterized protein</fullName>
    </submittedName>
</protein>
<dbReference type="EMBL" id="CM042883">
    <property type="protein sequence ID" value="KAI4371964.1"/>
    <property type="molecule type" value="Genomic_DNA"/>
</dbReference>
<accession>A0ACB9QZ88</accession>
<evidence type="ECO:0000313" key="2">
    <source>
        <dbReference type="Proteomes" id="UP001057402"/>
    </source>
</evidence>
<organism evidence="1 2">
    <name type="scientific">Melastoma candidum</name>
    <dbReference type="NCBI Taxonomy" id="119954"/>
    <lineage>
        <taxon>Eukaryota</taxon>
        <taxon>Viridiplantae</taxon>
        <taxon>Streptophyta</taxon>
        <taxon>Embryophyta</taxon>
        <taxon>Tracheophyta</taxon>
        <taxon>Spermatophyta</taxon>
        <taxon>Magnoliopsida</taxon>
        <taxon>eudicotyledons</taxon>
        <taxon>Gunneridae</taxon>
        <taxon>Pentapetalae</taxon>
        <taxon>rosids</taxon>
        <taxon>malvids</taxon>
        <taxon>Myrtales</taxon>
        <taxon>Melastomataceae</taxon>
        <taxon>Melastomatoideae</taxon>
        <taxon>Melastomateae</taxon>
        <taxon>Melastoma</taxon>
    </lineage>
</organism>
<sequence>MAVSLSRFQGLDLDKDMLYSIFRAFLQLSVISFVLDFIFHQANGFWMLLAYLFMVCIVGHTAVREACPPGKVNSWDCDPYGDSRDDYSAPVAQGLPLLSTVHHPRRRDDGRELYDSHRGHHEEAPGRHKGADKPGRDGVGHGG</sequence>
<dbReference type="Proteomes" id="UP001057402">
    <property type="component" value="Chromosome 4"/>
</dbReference>
<name>A0ACB9QZ88_9MYRT</name>
<comment type="caution">
    <text evidence="1">The sequence shown here is derived from an EMBL/GenBank/DDBJ whole genome shotgun (WGS) entry which is preliminary data.</text>
</comment>
<evidence type="ECO:0000313" key="1">
    <source>
        <dbReference type="EMBL" id="KAI4371964.1"/>
    </source>
</evidence>
<reference evidence="2" key="1">
    <citation type="journal article" date="2023" name="Front. Plant Sci.">
        <title>Chromosomal-level genome assembly of Melastoma candidum provides insights into trichome evolution.</title>
        <authorList>
            <person name="Zhong Y."/>
            <person name="Wu W."/>
            <person name="Sun C."/>
            <person name="Zou P."/>
            <person name="Liu Y."/>
            <person name="Dai S."/>
            <person name="Zhou R."/>
        </authorList>
    </citation>
    <scope>NUCLEOTIDE SEQUENCE [LARGE SCALE GENOMIC DNA]</scope>
</reference>
<proteinExistence type="predicted"/>
<gene>
    <name evidence="1" type="ORF">MLD38_010252</name>
</gene>
<keyword evidence="2" id="KW-1185">Reference proteome</keyword>